<keyword evidence="7" id="KW-0283">Flagellar rotation</keyword>
<dbReference type="PANTHER" id="PTHR30534">
    <property type="entry name" value="FLAGELLAR MOTOR SWITCH PROTEIN FLIG"/>
    <property type="match status" value="1"/>
</dbReference>
<comment type="similarity">
    <text evidence="3">Belongs to the FliG family.</text>
</comment>
<accession>A0A5P9JZS2</accession>
<keyword evidence="9" id="KW-0975">Bacterial flagellum</keyword>
<dbReference type="GO" id="GO:0071973">
    <property type="term" value="P:bacterial-type flagellum-dependent cell motility"/>
    <property type="evidence" value="ECO:0007669"/>
    <property type="project" value="InterPro"/>
</dbReference>
<evidence type="ECO:0000259" key="12">
    <source>
        <dbReference type="Pfam" id="PF14841"/>
    </source>
</evidence>
<name>A0A5P9JZS2_9HYPH</name>
<dbReference type="Gene3D" id="1.10.220.30">
    <property type="match status" value="3"/>
</dbReference>
<dbReference type="PRINTS" id="PR00954">
    <property type="entry name" value="FLGMOTORFLIG"/>
</dbReference>
<evidence type="ECO:0000256" key="7">
    <source>
        <dbReference type="ARBA" id="ARBA00022779"/>
    </source>
</evidence>
<evidence type="ECO:0000256" key="3">
    <source>
        <dbReference type="ARBA" id="ARBA00010299"/>
    </source>
</evidence>
<sequence>MVARSPVKSSSGARPLQGVDRVATLLLAMGKPAAGRLLKHFSAEEIKLITRSAAELGPISPAQLETLVEEFATQFSNGSSLFGTASEVEKLLSGVLPPEQIAELMTDVLGNSNRSIWDRISNVSETVLATYLMKEHPQTAALILSKVKPACAAKVMGHLPTPLRNSLMRRMLTFKPIVDETMRHIEKTIHEDFMINFSRNMGADTHAKMADIINKMERDHMEDVLQSLSEVRPKSAEILKGLLFTFDDIVGLTPRARTALFDQIPNDRVVLALKGTEESFRNVILSSLASRVRRIVEHELNNKEPASQRDVLEARRAITDLALEMAGRGEIELNPDNDGDTYFR</sequence>
<dbReference type="SUPFAM" id="SSF48029">
    <property type="entry name" value="FliG"/>
    <property type="match status" value="2"/>
</dbReference>
<dbReference type="InterPro" id="IPR000090">
    <property type="entry name" value="Flg_Motor_Flig"/>
</dbReference>
<proteinExistence type="inferred from homology"/>
<evidence type="ECO:0000256" key="8">
    <source>
        <dbReference type="ARBA" id="ARBA00023136"/>
    </source>
</evidence>
<organism evidence="14 15">
    <name type="scientific">Microvirga thermotolerans</name>
    <dbReference type="NCBI Taxonomy" id="2651334"/>
    <lineage>
        <taxon>Bacteria</taxon>
        <taxon>Pseudomonadati</taxon>
        <taxon>Pseudomonadota</taxon>
        <taxon>Alphaproteobacteria</taxon>
        <taxon>Hyphomicrobiales</taxon>
        <taxon>Methylobacteriaceae</taxon>
        <taxon>Microvirga</taxon>
    </lineage>
</organism>
<evidence type="ECO:0000256" key="2">
    <source>
        <dbReference type="ARBA" id="ARBA00004413"/>
    </source>
</evidence>
<dbReference type="PANTHER" id="PTHR30534:SF0">
    <property type="entry name" value="FLAGELLAR MOTOR SWITCH PROTEIN FLIG"/>
    <property type="match status" value="1"/>
</dbReference>
<dbReference type="InterPro" id="IPR028263">
    <property type="entry name" value="FliG_N"/>
</dbReference>
<evidence type="ECO:0000256" key="6">
    <source>
        <dbReference type="ARBA" id="ARBA00022500"/>
    </source>
</evidence>
<evidence type="ECO:0000256" key="1">
    <source>
        <dbReference type="ARBA" id="ARBA00004117"/>
    </source>
</evidence>
<dbReference type="InterPro" id="IPR023087">
    <property type="entry name" value="Flg_Motor_Flig_C"/>
</dbReference>
<dbReference type="Pfam" id="PF01706">
    <property type="entry name" value="FliG_C"/>
    <property type="match status" value="1"/>
</dbReference>
<dbReference type="GO" id="GO:0009425">
    <property type="term" value="C:bacterial-type flagellum basal body"/>
    <property type="evidence" value="ECO:0007669"/>
    <property type="project" value="UniProtKB-SubCell"/>
</dbReference>
<dbReference type="GO" id="GO:0003774">
    <property type="term" value="F:cytoskeletal motor activity"/>
    <property type="evidence" value="ECO:0007669"/>
    <property type="project" value="InterPro"/>
</dbReference>
<dbReference type="InterPro" id="IPR032779">
    <property type="entry name" value="FliG_M"/>
</dbReference>
<dbReference type="Proteomes" id="UP000325614">
    <property type="component" value="Chromosome"/>
</dbReference>
<gene>
    <name evidence="14" type="primary">fliG</name>
    <name evidence="14" type="ORF">GDR74_16370</name>
</gene>
<keyword evidence="5" id="KW-1003">Cell membrane</keyword>
<dbReference type="Pfam" id="PF14842">
    <property type="entry name" value="FliG_N"/>
    <property type="match status" value="1"/>
</dbReference>
<dbReference type="GO" id="GO:0005886">
    <property type="term" value="C:plasma membrane"/>
    <property type="evidence" value="ECO:0007669"/>
    <property type="project" value="UniProtKB-SubCell"/>
</dbReference>
<comment type="function">
    <text evidence="10">FliG is one of three proteins (FliG, FliN, FliM) that forms the rotor-mounted switch complex (C ring), located at the base of the basal body. This complex interacts with the CheY and CheZ chemotaxis proteins, in addition to contacting components of the motor that determine the direction of flagellar rotation.</text>
</comment>
<keyword evidence="14" id="KW-0969">Cilium</keyword>
<dbReference type="KEGG" id="mico:GDR74_16370"/>
<comment type="subcellular location">
    <subcellularLocation>
        <location evidence="1">Bacterial flagellum basal body</location>
    </subcellularLocation>
    <subcellularLocation>
        <location evidence="2">Cell membrane</location>
        <topology evidence="2">Peripheral membrane protein</topology>
        <orientation evidence="2">Cytoplasmic side</orientation>
    </subcellularLocation>
</comment>
<evidence type="ECO:0000259" key="13">
    <source>
        <dbReference type="Pfam" id="PF14842"/>
    </source>
</evidence>
<dbReference type="EMBL" id="CP045423">
    <property type="protein sequence ID" value="QFU17661.1"/>
    <property type="molecule type" value="Genomic_DNA"/>
</dbReference>
<keyword evidence="14" id="KW-0282">Flagellum</keyword>
<feature type="domain" description="Flagellar motor switch protein FliG middle" evidence="12">
    <location>
        <begin position="126"/>
        <end position="195"/>
    </location>
</feature>
<keyword evidence="6" id="KW-0145">Chemotaxis</keyword>
<evidence type="ECO:0000259" key="11">
    <source>
        <dbReference type="Pfam" id="PF01706"/>
    </source>
</evidence>
<dbReference type="GO" id="GO:0006935">
    <property type="term" value="P:chemotaxis"/>
    <property type="evidence" value="ECO:0007669"/>
    <property type="project" value="UniProtKB-KW"/>
</dbReference>
<evidence type="ECO:0000256" key="10">
    <source>
        <dbReference type="ARBA" id="ARBA00025598"/>
    </source>
</evidence>
<keyword evidence="14" id="KW-0966">Cell projection</keyword>
<reference evidence="14 15" key="1">
    <citation type="submission" date="2019-10" db="EMBL/GenBank/DDBJ databases">
        <title>Isolation, Identification of Microvirga thermotolerans HR1, a novel thermophilic bacterium and Comparative Genomics of the genus Microvirga.</title>
        <authorList>
            <person name="Li J."/>
            <person name="Zhang W."/>
            <person name="Lin M."/>
            <person name="Wang J."/>
        </authorList>
    </citation>
    <scope>NUCLEOTIDE SEQUENCE [LARGE SCALE GENOMIC DNA]</scope>
    <source>
        <strain evidence="14 15">HR1</strain>
    </source>
</reference>
<evidence type="ECO:0000313" key="15">
    <source>
        <dbReference type="Proteomes" id="UP000325614"/>
    </source>
</evidence>
<evidence type="ECO:0000313" key="14">
    <source>
        <dbReference type="EMBL" id="QFU17661.1"/>
    </source>
</evidence>
<dbReference type="RefSeq" id="WP_152587295.1">
    <property type="nucleotide sequence ID" value="NZ_CP045423.1"/>
</dbReference>
<keyword evidence="8" id="KW-0472">Membrane</keyword>
<feature type="domain" description="Flagellar motor switch protein FliG N-terminal" evidence="13">
    <location>
        <begin position="16"/>
        <end position="117"/>
    </location>
</feature>
<dbReference type="Pfam" id="PF14841">
    <property type="entry name" value="FliG_M"/>
    <property type="match status" value="1"/>
</dbReference>
<dbReference type="InterPro" id="IPR011002">
    <property type="entry name" value="FliG_a-hlx"/>
</dbReference>
<evidence type="ECO:0000256" key="4">
    <source>
        <dbReference type="ARBA" id="ARBA00021870"/>
    </source>
</evidence>
<feature type="domain" description="Flagellar motor switch protein FliG C-terminal" evidence="11">
    <location>
        <begin position="227"/>
        <end position="333"/>
    </location>
</feature>
<evidence type="ECO:0000256" key="9">
    <source>
        <dbReference type="ARBA" id="ARBA00023143"/>
    </source>
</evidence>
<dbReference type="AlphaFoldDB" id="A0A5P9JZS2"/>
<evidence type="ECO:0000256" key="5">
    <source>
        <dbReference type="ARBA" id="ARBA00022475"/>
    </source>
</evidence>
<protein>
    <recommendedName>
        <fullName evidence="4">Flagellar motor switch protein FliG</fullName>
    </recommendedName>
</protein>
<keyword evidence="15" id="KW-1185">Reference proteome</keyword>